<evidence type="ECO:0000313" key="3">
    <source>
        <dbReference type="Proteomes" id="UP000224634"/>
    </source>
</evidence>
<organism evidence="2 3">
    <name type="scientific">Polytolypa hystricis (strain UAMH7299)</name>
    <dbReference type="NCBI Taxonomy" id="1447883"/>
    <lineage>
        <taxon>Eukaryota</taxon>
        <taxon>Fungi</taxon>
        <taxon>Dikarya</taxon>
        <taxon>Ascomycota</taxon>
        <taxon>Pezizomycotina</taxon>
        <taxon>Eurotiomycetes</taxon>
        <taxon>Eurotiomycetidae</taxon>
        <taxon>Onygenales</taxon>
        <taxon>Onygenales incertae sedis</taxon>
        <taxon>Polytolypa</taxon>
    </lineage>
</organism>
<dbReference type="OrthoDB" id="21418at2759"/>
<dbReference type="EMBL" id="PDNA01000039">
    <property type="protein sequence ID" value="PGH20767.1"/>
    <property type="molecule type" value="Genomic_DNA"/>
</dbReference>
<feature type="compositionally biased region" description="Polar residues" evidence="1">
    <location>
        <begin position="126"/>
        <end position="161"/>
    </location>
</feature>
<name>A0A2B7YJG2_POLH7</name>
<feature type="region of interest" description="Disordered" evidence="1">
    <location>
        <begin position="96"/>
        <end position="250"/>
    </location>
</feature>
<feature type="compositionally biased region" description="Polar residues" evidence="1">
    <location>
        <begin position="237"/>
        <end position="247"/>
    </location>
</feature>
<comment type="caution">
    <text evidence="2">The sequence shown here is derived from an EMBL/GenBank/DDBJ whole genome shotgun (WGS) entry which is preliminary data.</text>
</comment>
<proteinExistence type="predicted"/>
<dbReference type="AlphaFoldDB" id="A0A2B7YJG2"/>
<keyword evidence="3" id="KW-1185">Reference proteome</keyword>
<evidence type="ECO:0000313" key="2">
    <source>
        <dbReference type="EMBL" id="PGH20767.1"/>
    </source>
</evidence>
<gene>
    <name evidence="2" type="ORF">AJ80_03528</name>
</gene>
<dbReference type="Proteomes" id="UP000224634">
    <property type="component" value="Unassembled WGS sequence"/>
</dbReference>
<feature type="compositionally biased region" description="Polar residues" evidence="1">
    <location>
        <begin position="184"/>
        <end position="194"/>
    </location>
</feature>
<reference evidence="2 3" key="1">
    <citation type="submission" date="2017-10" db="EMBL/GenBank/DDBJ databases">
        <title>Comparative genomics in systemic dimorphic fungi from Ajellomycetaceae.</title>
        <authorList>
            <person name="Munoz J.F."/>
            <person name="Mcewen J.G."/>
            <person name="Clay O.K."/>
            <person name="Cuomo C.A."/>
        </authorList>
    </citation>
    <scope>NUCLEOTIDE SEQUENCE [LARGE SCALE GENOMIC DNA]</scope>
    <source>
        <strain evidence="2 3">UAMH7299</strain>
    </source>
</reference>
<feature type="region of interest" description="Disordered" evidence="1">
    <location>
        <begin position="1"/>
        <end position="24"/>
    </location>
</feature>
<dbReference type="PANTHER" id="PTHR38645">
    <property type="entry name" value="CHROMOSOME 9, WHOLE GENOME SHOTGUN SEQUENCE"/>
    <property type="match status" value="1"/>
</dbReference>
<evidence type="ECO:0000256" key="1">
    <source>
        <dbReference type="SAM" id="MobiDB-lite"/>
    </source>
</evidence>
<feature type="compositionally biased region" description="Low complexity" evidence="1">
    <location>
        <begin position="202"/>
        <end position="213"/>
    </location>
</feature>
<dbReference type="PANTHER" id="PTHR38645:SF1">
    <property type="entry name" value="YALI0F12243P"/>
    <property type="match status" value="1"/>
</dbReference>
<accession>A0A2B7YJG2</accession>
<feature type="compositionally biased region" description="Low complexity" evidence="1">
    <location>
        <begin position="162"/>
        <end position="172"/>
    </location>
</feature>
<sequence>MDSMRSLNTSLPASSPYPNRTQPPEQLLQAFKTAALSVTNLYKNAVSDQAQSRHLGYQEALEDLRVFLDKERIGHEDGEASKIRSWVMERIDGSATATCDSDDERGDSDKRSRSLSPTAVRKESPETNQTNQQPSSTAPSQPETTSQSHPNTGVESSTFSRPTTTFTFTAGPQFPPAPQHDMDMQTNDGNQGPTVIQADSHAPLSSSLASPSLRVEMLPRSSRTPNRHNSTNRHTGRSSTRDSSAATGSKRKFHLPDFFDISNFGNGRDTFGGGKRGRFM</sequence>
<protein>
    <submittedName>
        <fullName evidence="2">Uncharacterized protein</fullName>
    </submittedName>
</protein>